<feature type="region of interest" description="Disordered" evidence="1">
    <location>
        <begin position="1"/>
        <end position="30"/>
    </location>
</feature>
<keyword evidence="4" id="KW-1185">Reference proteome</keyword>
<dbReference type="SUPFAM" id="SSF53474">
    <property type="entry name" value="alpha/beta-Hydrolases"/>
    <property type="match status" value="1"/>
</dbReference>
<feature type="compositionally biased region" description="Low complexity" evidence="1">
    <location>
        <begin position="1"/>
        <end position="26"/>
    </location>
</feature>
<protein>
    <submittedName>
        <fullName evidence="3">Pimeloyl-ACP methyl ester carboxylesterase</fullName>
    </submittedName>
</protein>
<dbReference type="EMBL" id="JACHDB010000002">
    <property type="protein sequence ID" value="MBB5436207.1"/>
    <property type="molecule type" value="Genomic_DNA"/>
</dbReference>
<dbReference type="Gene3D" id="3.40.50.1820">
    <property type="entry name" value="alpha/beta hydrolase"/>
    <property type="match status" value="1"/>
</dbReference>
<dbReference type="Pfam" id="PF00561">
    <property type="entry name" value="Abhydrolase_1"/>
    <property type="match status" value="1"/>
</dbReference>
<feature type="domain" description="AB hydrolase-1" evidence="2">
    <location>
        <begin position="88"/>
        <end position="323"/>
    </location>
</feature>
<dbReference type="GO" id="GO:0003824">
    <property type="term" value="F:catalytic activity"/>
    <property type="evidence" value="ECO:0007669"/>
    <property type="project" value="UniProtKB-ARBA"/>
</dbReference>
<dbReference type="PANTHER" id="PTHR46438">
    <property type="entry name" value="ALPHA/BETA-HYDROLASES SUPERFAMILY PROTEIN"/>
    <property type="match status" value="1"/>
</dbReference>
<dbReference type="PRINTS" id="PR00111">
    <property type="entry name" value="ABHYDROLASE"/>
</dbReference>
<name>A0A7W8QTB5_9ACTN</name>
<evidence type="ECO:0000256" key="1">
    <source>
        <dbReference type="SAM" id="MobiDB-lite"/>
    </source>
</evidence>
<gene>
    <name evidence="3" type="ORF">HDA36_006355</name>
</gene>
<dbReference type="InterPro" id="IPR000073">
    <property type="entry name" value="AB_hydrolase_1"/>
</dbReference>
<dbReference type="PANTHER" id="PTHR46438:SF11">
    <property type="entry name" value="LIPASE-RELATED"/>
    <property type="match status" value="1"/>
</dbReference>
<comment type="caution">
    <text evidence="3">The sequence shown here is derived from an EMBL/GenBank/DDBJ whole genome shotgun (WGS) entry which is preliminary data.</text>
</comment>
<evidence type="ECO:0000259" key="2">
    <source>
        <dbReference type="Pfam" id="PF00561"/>
    </source>
</evidence>
<accession>A0A7W8QTB5</accession>
<organism evidence="3 4">
    <name type="scientific">Nocardiopsis composta</name>
    <dbReference type="NCBI Taxonomy" id="157465"/>
    <lineage>
        <taxon>Bacteria</taxon>
        <taxon>Bacillati</taxon>
        <taxon>Actinomycetota</taxon>
        <taxon>Actinomycetes</taxon>
        <taxon>Streptosporangiales</taxon>
        <taxon>Nocardiopsidaceae</taxon>
        <taxon>Nocardiopsis</taxon>
    </lineage>
</organism>
<dbReference type="InterPro" id="IPR029058">
    <property type="entry name" value="AB_hydrolase_fold"/>
</dbReference>
<proteinExistence type="predicted"/>
<dbReference type="Proteomes" id="UP000572635">
    <property type="component" value="Unassembled WGS sequence"/>
</dbReference>
<sequence length="341" mass="35066">MSASSFSGSDASRRPNGAGPRPASGRPGAGRPGLRRWLLAAAVLATAGLLLANAVAVSRESAGAAGDLVLHLDGGGVQVHQDGPRGAPALVLVHGLAGSARWWDPLVPALAESHRVIRVDLLGHGRSAKPAGGGYAIPEQGRLVGEVLDRLGVRRAVLVGHSTGGSVATALAEQRPGLVTGLALIGSGPRLGAFVSDGFVGRLLSTPVVGQLLWRVRTDGVVRRGLETAFSRPGYGPPQELVDDVRGMTYRSLTATSRAADDYLAERALPDRLAGLGEPLLVVFGEDDRRWRAAASAADYRAVPGARVELLPGIGHSPMLEDPPRTAGILLSFAGGAAQAP</sequence>
<dbReference type="RefSeq" id="WP_184399550.1">
    <property type="nucleotide sequence ID" value="NZ_BAAAJD010000190.1"/>
</dbReference>
<evidence type="ECO:0000313" key="3">
    <source>
        <dbReference type="EMBL" id="MBB5436207.1"/>
    </source>
</evidence>
<reference evidence="3 4" key="1">
    <citation type="submission" date="2020-08" db="EMBL/GenBank/DDBJ databases">
        <title>Sequencing the genomes of 1000 actinobacteria strains.</title>
        <authorList>
            <person name="Klenk H.-P."/>
        </authorList>
    </citation>
    <scope>NUCLEOTIDE SEQUENCE [LARGE SCALE GENOMIC DNA]</scope>
    <source>
        <strain evidence="3 4">DSM 44551</strain>
    </source>
</reference>
<dbReference type="AlphaFoldDB" id="A0A7W8QTB5"/>
<evidence type="ECO:0000313" key="4">
    <source>
        <dbReference type="Proteomes" id="UP000572635"/>
    </source>
</evidence>